<dbReference type="SUPFAM" id="SSF55666">
    <property type="entry name" value="Ribonuclease PH domain 2-like"/>
    <property type="match status" value="1"/>
</dbReference>
<protein>
    <submittedName>
        <fullName evidence="3">Oidioi.mRNA.OKI2018_I69.chr1.g3362.t1.cds</fullName>
    </submittedName>
</protein>
<dbReference type="InterPro" id="IPR050080">
    <property type="entry name" value="RNase_PH"/>
</dbReference>
<comment type="similarity">
    <text evidence="1">Belongs to the RNase PH family.</text>
</comment>
<name>A0ABN7T0D1_OIKDI</name>
<dbReference type="InterPro" id="IPR027408">
    <property type="entry name" value="PNPase/RNase_PH_dom_sf"/>
</dbReference>
<dbReference type="Pfam" id="PF01138">
    <property type="entry name" value="RNase_PH"/>
    <property type="match status" value="1"/>
</dbReference>
<evidence type="ECO:0000256" key="1">
    <source>
        <dbReference type="ARBA" id="ARBA00006678"/>
    </source>
</evidence>
<reference evidence="3 4" key="1">
    <citation type="submission" date="2021-04" db="EMBL/GenBank/DDBJ databases">
        <authorList>
            <person name="Bliznina A."/>
        </authorList>
    </citation>
    <scope>NUCLEOTIDE SEQUENCE [LARGE SCALE GENOMIC DNA]</scope>
</reference>
<evidence type="ECO:0000313" key="4">
    <source>
        <dbReference type="Proteomes" id="UP001158576"/>
    </source>
</evidence>
<dbReference type="Proteomes" id="UP001158576">
    <property type="component" value="Chromosome 1"/>
</dbReference>
<dbReference type="CDD" id="cd11370">
    <property type="entry name" value="RNase_PH_RRP41"/>
    <property type="match status" value="1"/>
</dbReference>
<evidence type="ECO:0000313" key="3">
    <source>
        <dbReference type="EMBL" id="CAG5107510.1"/>
    </source>
</evidence>
<dbReference type="Gene3D" id="3.30.230.70">
    <property type="entry name" value="GHMP Kinase, N-terminal domain"/>
    <property type="match status" value="1"/>
</dbReference>
<dbReference type="SUPFAM" id="SSF54211">
    <property type="entry name" value="Ribosomal protein S5 domain 2-like"/>
    <property type="match status" value="1"/>
</dbReference>
<proteinExistence type="inferred from homology"/>
<feature type="domain" description="Exoribonuclease phosphorolytic" evidence="2">
    <location>
        <begin position="18"/>
        <end position="150"/>
    </location>
</feature>
<gene>
    <name evidence="3" type="ORF">OKIOD_LOCUS12127</name>
</gene>
<dbReference type="InterPro" id="IPR001247">
    <property type="entry name" value="ExoRNase_PH_dom1"/>
</dbReference>
<dbReference type="EMBL" id="OU015566">
    <property type="protein sequence ID" value="CAG5107510.1"/>
    <property type="molecule type" value="Genomic_DNA"/>
</dbReference>
<organism evidence="3 4">
    <name type="scientific">Oikopleura dioica</name>
    <name type="common">Tunicate</name>
    <dbReference type="NCBI Taxonomy" id="34765"/>
    <lineage>
        <taxon>Eukaryota</taxon>
        <taxon>Metazoa</taxon>
        <taxon>Chordata</taxon>
        <taxon>Tunicata</taxon>
        <taxon>Appendicularia</taxon>
        <taxon>Copelata</taxon>
        <taxon>Oikopleuridae</taxon>
        <taxon>Oikopleura</taxon>
    </lineage>
</organism>
<evidence type="ECO:0000259" key="2">
    <source>
        <dbReference type="Pfam" id="PF01138"/>
    </source>
</evidence>
<keyword evidence="4" id="KW-1185">Reference proteome</keyword>
<accession>A0ABN7T0D1</accession>
<dbReference type="PANTHER" id="PTHR11953">
    <property type="entry name" value="EXOSOME COMPLEX COMPONENT"/>
    <property type="match status" value="1"/>
</dbReference>
<sequence length="218" mass="23877">MELLSDEGFRFDGRRAAEFRKIQGRLGVFDHADGSAILQQGNTKVLAAVFGPREPMASQRGAVSQERCIVDVEYSRAAFASAERKRRARGDKKAQEISLSLKKTFEATILTTLYPRSAISIFVEVLQADGGDYAVCVNAATLALIDAGIPIRDVCCAVSCGVAIKDNVAYSLLDLAYSEETARIPTIVATGMPKTGEMVFFEVESRLHMDYFRAHQCI</sequence>
<dbReference type="InterPro" id="IPR020568">
    <property type="entry name" value="Ribosomal_Su5_D2-typ_SF"/>
</dbReference>
<dbReference type="PANTHER" id="PTHR11953:SF0">
    <property type="entry name" value="EXOSOME COMPLEX COMPONENT RRP41"/>
    <property type="match status" value="1"/>
</dbReference>
<dbReference type="InterPro" id="IPR036345">
    <property type="entry name" value="ExoRNase_PH_dom2_sf"/>
</dbReference>